<keyword evidence="1" id="KW-0472">Membrane</keyword>
<dbReference type="Proteomes" id="UP000250321">
    <property type="component" value="Unassembled WGS sequence"/>
</dbReference>
<keyword evidence="1" id="KW-0812">Transmembrane</keyword>
<evidence type="ECO:0000256" key="2">
    <source>
        <dbReference type="SAM" id="SignalP"/>
    </source>
</evidence>
<accession>A0A314Z803</accession>
<comment type="caution">
    <text evidence="3">The sequence shown here is derived from an EMBL/GenBank/DDBJ whole genome shotgun (WGS) entry which is preliminary data.</text>
</comment>
<feature type="chain" id="PRO_5016303006" evidence="2">
    <location>
        <begin position="19"/>
        <end position="87"/>
    </location>
</feature>
<proteinExistence type="predicted"/>
<keyword evidence="4" id="KW-1185">Reference proteome</keyword>
<evidence type="ECO:0000313" key="4">
    <source>
        <dbReference type="Proteomes" id="UP000250321"/>
    </source>
</evidence>
<keyword evidence="1" id="KW-1133">Transmembrane helix</keyword>
<gene>
    <name evidence="3" type="ORF">Pyn_06002</name>
</gene>
<feature type="signal peptide" evidence="2">
    <location>
        <begin position="1"/>
        <end position="18"/>
    </location>
</feature>
<feature type="transmembrane region" description="Helical" evidence="1">
    <location>
        <begin position="66"/>
        <end position="86"/>
    </location>
</feature>
<dbReference type="EMBL" id="PJQY01000269">
    <property type="protein sequence ID" value="PQQ14197.1"/>
    <property type="molecule type" value="Genomic_DNA"/>
</dbReference>
<organism evidence="3 4">
    <name type="scientific">Prunus yedoensis var. nudiflora</name>
    <dbReference type="NCBI Taxonomy" id="2094558"/>
    <lineage>
        <taxon>Eukaryota</taxon>
        <taxon>Viridiplantae</taxon>
        <taxon>Streptophyta</taxon>
        <taxon>Embryophyta</taxon>
        <taxon>Tracheophyta</taxon>
        <taxon>Spermatophyta</taxon>
        <taxon>Magnoliopsida</taxon>
        <taxon>eudicotyledons</taxon>
        <taxon>Gunneridae</taxon>
        <taxon>Pentapetalae</taxon>
        <taxon>rosids</taxon>
        <taxon>fabids</taxon>
        <taxon>Rosales</taxon>
        <taxon>Rosaceae</taxon>
        <taxon>Amygdaloideae</taxon>
        <taxon>Amygdaleae</taxon>
        <taxon>Prunus</taxon>
    </lineage>
</organism>
<dbReference type="OrthoDB" id="1749752at2759"/>
<evidence type="ECO:0000313" key="3">
    <source>
        <dbReference type="EMBL" id="PQQ14197.1"/>
    </source>
</evidence>
<evidence type="ECO:0000256" key="1">
    <source>
        <dbReference type="SAM" id="Phobius"/>
    </source>
</evidence>
<keyword evidence="2" id="KW-0732">Signal</keyword>
<dbReference type="AlphaFoldDB" id="A0A314Z803"/>
<name>A0A314Z803_PRUYE</name>
<sequence>MTKLKAMGILRLIPRILALMAVQRHTATSRSRSPSSKAQQGVSGGFPIIAPTAPLSKLAQTPNFRASLGQLFVATLGIGFVLGAVIG</sequence>
<reference evidence="3 4" key="1">
    <citation type="submission" date="2018-02" db="EMBL/GenBank/DDBJ databases">
        <title>Draft genome of wild Prunus yedoensis var. nudiflora.</title>
        <authorList>
            <person name="Baek S."/>
            <person name="Kim J.-H."/>
            <person name="Choi K."/>
            <person name="Kim G.-B."/>
            <person name="Cho A."/>
            <person name="Jang H."/>
            <person name="Shin C.-H."/>
            <person name="Yu H.-J."/>
            <person name="Mun J.-H."/>
        </authorList>
    </citation>
    <scope>NUCLEOTIDE SEQUENCE [LARGE SCALE GENOMIC DNA]</scope>
    <source>
        <strain evidence="4">cv. Jeju island</strain>
        <tissue evidence="3">Leaf</tissue>
    </source>
</reference>
<protein>
    <submittedName>
        <fullName evidence="3">Uncharacterized protein</fullName>
    </submittedName>
</protein>